<evidence type="ECO:0000256" key="1">
    <source>
        <dbReference type="SAM" id="MobiDB-lite"/>
    </source>
</evidence>
<dbReference type="EMBL" id="JEMT01026585">
    <property type="protein sequence ID" value="EXX58865.1"/>
    <property type="molecule type" value="Genomic_DNA"/>
</dbReference>
<feature type="compositionally biased region" description="Polar residues" evidence="1">
    <location>
        <begin position="73"/>
        <end position="85"/>
    </location>
</feature>
<evidence type="ECO:0000313" key="3">
    <source>
        <dbReference type="Proteomes" id="UP000022910"/>
    </source>
</evidence>
<feature type="compositionally biased region" description="Low complexity" evidence="1">
    <location>
        <begin position="28"/>
        <end position="40"/>
    </location>
</feature>
<comment type="caution">
    <text evidence="2">The sequence shown here is derived from an EMBL/GenBank/DDBJ whole genome shotgun (WGS) entry which is preliminary data.</text>
</comment>
<dbReference type="Proteomes" id="UP000022910">
    <property type="component" value="Unassembled WGS sequence"/>
</dbReference>
<feature type="region of interest" description="Disordered" evidence="1">
    <location>
        <begin position="1"/>
        <end position="88"/>
    </location>
</feature>
<organism evidence="2 3">
    <name type="scientific">Rhizophagus irregularis (strain DAOM 197198w)</name>
    <name type="common">Glomus intraradices</name>
    <dbReference type="NCBI Taxonomy" id="1432141"/>
    <lineage>
        <taxon>Eukaryota</taxon>
        <taxon>Fungi</taxon>
        <taxon>Fungi incertae sedis</taxon>
        <taxon>Mucoromycota</taxon>
        <taxon>Glomeromycotina</taxon>
        <taxon>Glomeromycetes</taxon>
        <taxon>Glomerales</taxon>
        <taxon>Glomeraceae</taxon>
        <taxon>Rhizophagus</taxon>
    </lineage>
</organism>
<dbReference type="AlphaFoldDB" id="A0A015IX06"/>
<evidence type="ECO:0000313" key="2">
    <source>
        <dbReference type="EMBL" id="EXX58865.1"/>
    </source>
</evidence>
<name>A0A015IX06_RHIIW</name>
<reference evidence="2 3" key="1">
    <citation type="submission" date="2014-02" db="EMBL/GenBank/DDBJ databases">
        <title>Single nucleus genome sequencing reveals high similarity among nuclei of an endomycorrhizal fungus.</title>
        <authorList>
            <person name="Lin K."/>
            <person name="Geurts R."/>
            <person name="Zhang Z."/>
            <person name="Limpens E."/>
            <person name="Saunders D.G."/>
            <person name="Mu D."/>
            <person name="Pang E."/>
            <person name="Cao H."/>
            <person name="Cha H."/>
            <person name="Lin T."/>
            <person name="Zhou Q."/>
            <person name="Shang Y."/>
            <person name="Li Y."/>
            <person name="Ivanov S."/>
            <person name="Sharma T."/>
            <person name="Velzen R.V."/>
            <person name="Ruijter N.D."/>
            <person name="Aanen D.K."/>
            <person name="Win J."/>
            <person name="Kamoun S."/>
            <person name="Bisseling T."/>
            <person name="Huang S."/>
        </authorList>
    </citation>
    <scope>NUCLEOTIDE SEQUENCE [LARGE SCALE GENOMIC DNA]</scope>
    <source>
        <strain evidence="3">DAOM197198w</strain>
    </source>
</reference>
<protein>
    <submittedName>
        <fullName evidence="2">Uncharacterized protein</fullName>
    </submittedName>
</protein>
<accession>A0A015IX06</accession>
<dbReference type="HOGENOM" id="CLU_103872_0_0_1"/>
<keyword evidence="3" id="KW-1185">Reference proteome</keyword>
<dbReference type="OrthoDB" id="10557173at2759"/>
<gene>
    <name evidence="2" type="ORF">RirG_194020</name>
</gene>
<feature type="compositionally biased region" description="Acidic residues" evidence="1">
    <location>
        <begin position="54"/>
        <end position="65"/>
    </location>
</feature>
<sequence>MSDNYAKRGCGSHNPNSRKASCQERKNNNNSDNSSSNSENTIQQKRTHTLTDNSIEEDYVADDQTADVGVDGLSSSPQQNISGENTFPFFPKNSAAPTAPSHVASSENVDVSMHTPSNIDKQQIPNASPYLDTINGAPSGDHTPDPVVTLTMTRDNFQAAAALIEAINNLFLETYESYTGKVRMTSSGDVERLVIHFHTAETRDLCISSTHSEFPDLIFHAHDPRQLQSNKDL</sequence>
<proteinExistence type="predicted"/>